<feature type="chain" id="PRO_5026066473" evidence="1">
    <location>
        <begin position="20"/>
        <end position="210"/>
    </location>
</feature>
<sequence>MHKLLLLSGALAVAVSATAQNGANWSTGAGSITTIQFAGGSGSAPDAVARTPIEAAIAFKKWCLDSGGDPALAAAEFQDFGGAILPVSGGKDKPPAKLHIYNGPGAVVAQTDGFFAVPQAQCNVSFYVPALPDKAEMQEAVSALFATPPTNAADAVKKNGKPNKRYVPTWEVTDAKGNVRLITYSTLGSGFDAAGNRVMLVALFNPGATR</sequence>
<dbReference type="AlphaFoldDB" id="A0A6I4J2S1"/>
<proteinExistence type="predicted"/>
<dbReference type="RefSeq" id="WP_157027688.1">
    <property type="nucleotide sequence ID" value="NZ_WQMS01000014.1"/>
</dbReference>
<evidence type="ECO:0000313" key="3">
    <source>
        <dbReference type="Proteomes" id="UP000441389"/>
    </source>
</evidence>
<evidence type="ECO:0000256" key="1">
    <source>
        <dbReference type="SAM" id="SignalP"/>
    </source>
</evidence>
<dbReference type="Proteomes" id="UP000441389">
    <property type="component" value="Unassembled WGS sequence"/>
</dbReference>
<keyword evidence="3" id="KW-1185">Reference proteome</keyword>
<organism evidence="2 3">
    <name type="scientific">Sphingomonas horti</name>
    <dbReference type="NCBI Taxonomy" id="2682842"/>
    <lineage>
        <taxon>Bacteria</taxon>
        <taxon>Pseudomonadati</taxon>
        <taxon>Pseudomonadota</taxon>
        <taxon>Alphaproteobacteria</taxon>
        <taxon>Sphingomonadales</taxon>
        <taxon>Sphingomonadaceae</taxon>
        <taxon>Sphingomonas</taxon>
    </lineage>
</organism>
<gene>
    <name evidence="2" type="ORF">GON01_12375</name>
</gene>
<keyword evidence="1" id="KW-0732">Signal</keyword>
<dbReference type="EMBL" id="WQMS01000014">
    <property type="protein sequence ID" value="MVO78725.1"/>
    <property type="molecule type" value="Genomic_DNA"/>
</dbReference>
<feature type="signal peptide" evidence="1">
    <location>
        <begin position="1"/>
        <end position="19"/>
    </location>
</feature>
<evidence type="ECO:0000313" key="2">
    <source>
        <dbReference type="EMBL" id="MVO78725.1"/>
    </source>
</evidence>
<accession>A0A6I4J2S1</accession>
<comment type="caution">
    <text evidence="2">The sequence shown here is derived from an EMBL/GenBank/DDBJ whole genome shotgun (WGS) entry which is preliminary data.</text>
</comment>
<reference evidence="2 3" key="1">
    <citation type="submission" date="2019-12" db="EMBL/GenBank/DDBJ databases">
        <authorList>
            <person name="Huq M.A."/>
        </authorList>
    </citation>
    <scope>NUCLEOTIDE SEQUENCE [LARGE SCALE GENOMIC DNA]</scope>
    <source>
        <strain evidence="2 3">MAH-20</strain>
    </source>
</reference>
<protein>
    <submittedName>
        <fullName evidence="2">Uncharacterized protein</fullName>
    </submittedName>
</protein>
<name>A0A6I4J2S1_9SPHN</name>